<dbReference type="PROSITE" id="PS50088">
    <property type="entry name" value="ANK_REPEAT"/>
    <property type="match status" value="14"/>
</dbReference>
<dbReference type="CDD" id="cd00267">
    <property type="entry name" value="ABC_ATPase"/>
    <property type="match status" value="1"/>
</dbReference>
<keyword evidence="6" id="KW-1185">Reference proteome</keyword>
<evidence type="ECO:0000256" key="3">
    <source>
        <dbReference type="PROSITE-ProRule" id="PRU00023"/>
    </source>
</evidence>
<keyword evidence="2 3" id="KW-0040">ANK repeat</keyword>
<dbReference type="Gene3D" id="3.40.50.300">
    <property type="entry name" value="P-loop containing nucleotide triphosphate hydrolases"/>
    <property type="match status" value="1"/>
</dbReference>
<dbReference type="InterPro" id="IPR007111">
    <property type="entry name" value="NACHT_NTPase"/>
</dbReference>
<proteinExistence type="predicted"/>
<dbReference type="GO" id="GO:0005737">
    <property type="term" value="C:cytoplasm"/>
    <property type="evidence" value="ECO:0007669"/>
    <property type="project" value="TreeGrafter"/>
</dbReference>
<reference evidence="5 6" key="1">
    <citation type="submission" date="2015-09" db="EMBL/GenBank/DDBJ databases">
        <title>Draft genome of the scarab beetle Oryctes borbonicus.</title>
        <authorList>
            <person name="Meyer J.M."/>
            <person name="Markov G.V."/>
            <person name="Baskaran P."/>
            <person name="Herrmann M."/>
            <person name="Sommer R.J."/>
            <person name="Roedelsperger C."/>
        </authorList>
    </citation>
    <scope>NUCLEOTIDE SEQUENCE [LARGE SCALE GENOMIC DNA]</scope>
    <source>
        <strain evidence="5">OB123</strain>
        <tissue evidence="5">Whole animal</tissue>
    </source>
</reference>
<dbReference type="SUPFAM" id="SSF48403">
    <property type="entry name" value="Ankyrin repeat"/>
    <property type="match status" value="5"/>
</dbReference>
<feature type="repeat" description="ANK" evidence="3">
    <location>
        <begin position="1315"/>
        <end position="1347"/>
    </location>
</feature>
<evidence type="ECO:0000256" key="2">
    <source>
        <dbReference type="ARBA" id="ARBA00023043"/>
    </source>
</evidence>
<dbReference type="PROSITE" id="PS50297">
    <property type="entry name" value="ANK_REP_REGION"/>
    <property type="match status" value="13"/>
</dbReference>
<evidence type="ECO:0000313" key="6">
    <source>
        <dbReference type="Proteomes" id="UP000051574"/>
    </source>
</evidence>
<dbReference type="PANTHER" id="PTHR24198:SF165">
    <property type="entry name" value="ANKYRIN REPEAT-CONTAINING PROTEIN-RELATED"/>
    <property type="match status" value="1"/>
</dbReference>
<dbReference type="InterPro" id="IPR002110">
    <property type="entry name" value="Ankyrin_rpt"/>
</dbReference>
<feature type="repeat" description="ANK" evidence="3">
    <location>
        <begin position="1861"/>
        <end position="1893"/>
    </location>
</feature>
<feature type="repeat" description="ANK" evidence="3">
    <location>
        <begin position="1894"/>
        <end position="1926"/>
    </location>
</feature>
<accession>A0A0T6BBS0</accession>
<dbReference type="InterPro" id="IPR003593">
    <property type="entry name" value="AAA+_ATPase"/>
</dbReference>
<evidence type="ECO:0000313" key="5">
    <source>
        <dbReference type="EMBL" id="KRT84771.1"/>
    </source>
</evidence>
<feature type="repeat" description="ANK" evidence="3">
    <location>
        <begin position="1282"/>
        <end position="1314"/>
    </location>
</feature>
<feature type="repeat" description="ANK" evidence="3">
    <location>
        <begin position="1474"/>
        <end position="1506"/>
    </location>
</feature>
<feature type="repeat" description="ANK" evidence="3">
    <location>
        <begin position="1540"/>
        <end position="1572"/>
    </location>
</feature>
<dbReference type="Pfam" id="PF00023">
    <property type="entry name" value="Ank"/>
    <property type="match status" value="1"/>
</dbReference>
<feature type="repeat" description="ANK" evidence="3">
    <location>
        <begin position="1828"/>
        <end position="1860"/>
    </location>
</feature>
<dbReference type="SMART" id="SM00248">
    <property type="entry name" value="ANK"/>
    <property type="match status" value="22"/>
</dbReference>
<dbReference type="Proteomes" id="UP000051574">
    <property type="component" value="Unassembled WGS sequence"/>
</dbReference>
<dbReference type="OrthoDB" id="8194444at2759"/>
<dbReference type="SMART" id="SM00382">
    <property type="entry name" value="AAA"/>
    <property type="match status" value="1"/>
</dbReference>
<dbReference type="InterPro" id="IPR027417">
    <property type="entry name" value="P-loop_NTPase"/>
</dbReference>
<dbReference type="Gene3D" id="1.25.40.20">
    <property type="entry name" value="Ankyrin repeat-containing domain"/>
    <property type="match status" value="5"/>
</dbReference>
<feature type="repeat" description="ANK" evidence="3">
    <location>
        <begin position="1348"/>
        <end position="1380"/>
    </location>
</feature>
<protein>
    <submittedName>
        <fullName evidence="5">Ankyrin repeat-containing protein</fullName>
    </submittedName>
</protein>
<dbReference type="InterPro" id="IPR036770">
    <property type="entry name" value="Ankyrin_rpt-contain_sf"/>
</dbReference>
<feature type="repeat" description="ANK" evidence="3">
    <location>
        <begin position="1249"/>
        <end position="1281"/>
    </location>
</feature>
<dbReference type="Pfam" id="PF05729">
    <property type="entry name" value="NACHT"/>
    <property type="match status" value="1"/>
</dbReference>
<dbReference type="EMBL" id="LJIG01002169">
    <property type="protein sequence ID" value="KRT84771.1"/>
    <property type="molecule type" value="Genomic_DNA"/>
</dbReference>
<sequence>MAKQTPGSKCDTGSKYELSVTALFASHLSKNENVEDYRIFSNFCEAQPFDDIVAEVHFRGSDQKQLYAIQVKSGRDKLNLNKYWEGYDRIVGGRGLRLGENMRNDHINFWYFCSKSPTKNIISLTRHVDTIDFKFRPRSRPYNIHEAILDRGVCFELSSDDPKVIEHQHFLSRFYLFLNQPDTQRIVHIIKGMWNIDNPELIFLYLDNSFAKSTNSVDKAAFEHELLKNRFSDYVVTPTKAIVFKHKAVNEWNRLTLEKTVTIVRNAYNIEQYLFGCILQSISDIINIAEWNRAVDNAGKLDSEARNKFKTRCLKIETLKDLIVQTWIEGKAPLLLRVDSSLLLLKEFPHLKKSYVIIVSNVDKRYSEIKNYGLSAFTHLGDVVADEIMKSILVSLQGRKPVSLHAIINGDKMLMEAVTCLDIINLMKPRNAYLNPTCLEGTNYMLFIIESASPQSNNYGVLQPTGNNIAIYCESAESYEHYKKIRADTKFRSYNIFRLRLTDDNKLMPIPRVQEVDVARREEDNYSFGCHFIDENEESVFNTENSGPVPVIGEILVNICPKYVPRHLRKWNGKNLLSEDDSNHFETEYNGERFAEKDFLKESKGAIVVITGEPGMGKSTLLRSLYYLYGPRHYVAFIDLSHYQIDLHERNPKLFQDPLDFLCNKHGALPYNRLSRSIYDYHDRLVVLLDSFDEGLATCQDQLLELIQRFQEVGLQKIIIASRLSVVNLLIDKFEAETFKIEGFDDDSDQRYIDNWNLNISSLRHIPSEFRTNPLYLNMLRTISENEINLAVVNRWNLYESIVNLKMKDYCQRMKPHCLDENEKHNILSYHWQLALKTVFGNCTLRETVQQRKQLKYSNFTRLGFITCFDDSENPIFIHHTFAEFFVMQWLIENVDHDDAASVYMLMLKSKRHILDMYSENLPLHKAILHESAEKIKALCAENSECLSVTDDLGRSVLHLAALVCERDFFRKSNRLNTVLQCMRKNGCDLYIPDKILKWTWVDYWENYIFVRNLWRDEYIATLEEYLNYYATNIDKLKNSKFSCDKHFNKLYNIAISHSSISMIEDLLFLKYHEDEHFLEFRDMCLNSRLLRKKKVLNLKLQEENLKGVHLACIYSNVEAVRTYIEAGININKTDVFNCTPLHYGAFAKKSFEIVGLLLEKCKISNPHAGQSNDTTILHMAVRTGDANVTRMLLKTVDVNLMDKRHFTPLLAAIESANLNDTEVCHTNRFDLIEVLLKHQAEVNFIPCGKYTPLELAIMYGRKDIVEMLLEYQVDVNFSNWKHMRSLCKAIEMGNIEIIELLLRNGAEVNYMHLDDLTPLIYAIKVKDKDIIEMLIYYNADVNCRNRYDKTPLCRAIEENSIDIVELLLRNGANVNYVNLDSFTPLIIAIIKTKRNTVPISLDNNTYINFPGHITVSTSKKMQIIEVLLRNGADINYTDLNGMTPLTHAIKVRDIESIQILLKNNADVNFMDESGQTPLFKAIDTRSTDIIELLLLNGACVNHVDRLCRTPLIRAIALGNKDIIQLLLNYKANINLTNDDGQTPLYNAVEKQNVEILELLVKAKADLNCVDKFGFTPLMTAAEASNMKIAEALLENNANVNFKSECCITALYVAAFKRNVGMVELLLKYGADANTMILGGEFLQNAKRTGNIEIVLRLLKNSTPRDLLSAPSGSTDLNSAQIIIRNVVENWNDVDLEKELRTAVQEGILNFNSVKVLMGWGGKMKLADEFWIRTLCIVEEMNSEDTDDILIRNVFKCALEDRVTELCHAISEERNLDIIKILFRNGIDANSVNRETDLTLLQTAIEMNYRGFVEILLRNHADVNLAGDNDTPLCIAIRKQNDVIIKMLLKHGCDVNYIDKYGLTPLMIAVADENRAIAELLLTNNADVNHVGISGLTALYIAARTRNRYMVDMLFKHGAKEDIKTSGKKLLRYVRLMQTAGAINFPANKMIDHARFSNKFSYLFVFNKTERIIEKVACGCRNHL</sequence>
<dbReference type="PANTHER" id="PTHR24198">
    <property type="entry name" value="ANKYRIN REPEAT AND PROTEIN KINASE DOMAIN-CONTAINING PROTEIN"/>
    <property type="match status" value="1"/>
</dbReference>
<dbReference type="Pfam" id="PF12796">
    <property type="entry name" value="Ank_2"/>
    <property type="match status" value="6"/>
</dbReference>
<dbReference type="SUPFAM" id="SSF52540">
    <property type="entry name" value="P-loop containing nucleoside triphosphate hydrolases"/>
    <property type="match status" value="1"/>
</dbReference>
<dbReference type="Pfam" id="PF13637">
    <property type="entry name" value="Ank_4"/>
    <property type="match status" value="1"/>
</dbReference>
<feature type="repeat" description="ANK" evidence="3">
    <location>
        <begin position="1609"/>
        <end position="1634"/>
    </location>
</feature>
<organism evidence="5 6">
    <name type="scientific">Oryctes borbonicus</name>
    <dbReference type="NCBI Taxonomy" id="1629725"/>
    <lineage>
        <taxon>Eukaryota</taxon>
        <taxon>Metazoa</taxon>
        <taxon>Ecdysozoa</taxon>
        <taxon>Arthropoda</taxon>
        <taxon>Hexapoda</taxon>
        <taxon>Insecta</taxon>
        <taxon>Pterygota</taxon>
        <taxon>Neoptera</taxon>
        <taxon>Endopterygota</taxon>
        <taxon>Coleoptera</taxon>
        <taxon>Polyphaga</taxon>
        <taxon>Scarabaeiformia</taxon>
        <taxon>Scarabaeidae</taxon>
        <taxon>Dynastinae</taxon>
        <taxon>Oryctes</taxon>
    </lineage>
</organism>
<feature type="domain" description="AAA+ ATPase" evidence="4">
    <location>
        <begin position="604"/>
        <end position="725"/>
    </location>
</feature>
<name>A0A0T6BBS0_9SCAR</name>
<gene>
    <name evidence="5" type="ORF">AMK59_1184</name>
</gene>
<feature type="repeat" description="ANK" evidence="3">
    <location>
        <begin position="1441"/>
        <end position="1473"/>
    </location>
</feature>
<evidence type="ECO:0000259" key="4">
    <source>
        <dbReference type="SMART" id="SM00382"/>
    </source>
</evidence>
<feature type="repeat" description="ANK" evidence="3">
    <location>
        <begin position="1173"/>
        <end position="1195"/>
    </location>
</feature>
<feature type="repeat" description="ANK" evidence="3">
    <location>
        <begin position="1573"/>
        <end position="1605"/>
    </location>
</feature>
<evidence type="ECO:0000256" key="1">
    <source>
        <dbReference type="ARBA" id="ARBA00022737"/>
    </source>
</evidence>
<feature type="repeat" description="ANK" evidence="3">
    <location>
        <begin position="1507"/>
        <end position="1539"/>
    </location>
</feature>
<comment type="caution">
    <text evidence="5">The sequence shown here is derived from an EMBL/GenBank/DDBJ whole genome shotgun (WGS) entry which is preliminary data.</text>
</comment>
<keyword evidence="1" id="KW-0677">Repeat</keyword>